<dbReference type="Pfam" id="PF01048">
    <property type="entry name" value="PNP_UDP_1"/>
    <property type="match status" value="1"/>
</dbReference>
<keyword evidence="7" id="KW-1185">Reference proteome</keyword>
<feature type="domain" description="Nucleoside phosphorylase" evidence="5">
    <location>
        <begin position="3"/>
        <end position="242"/>
    </location>
</feature>
<comment type="pathway">
    <text evidence="4">Purine metabolism; purine nucleoside salvage.</text>
</comment>
<dbReference type="GO" id="GO:0017061">
    <property type="term" value="F:S-methyl-5-thioadenosine phosphorylase activity"/>
    <property type="evidence" value="ECO:0007669"/>
    <property type="project" value="InterPro"/>
</dbReference>
<proteinExistence type="inferred from homology"/>
<feature type="binding site" evidence="4">
    <location>
        <begin position="50"/>
        <end position="51"/>
    </location>
    <ligand>
        <name>phosphate</name>
        <dbReference type="ChEBI" id="CHEBI:43474"/>
    </ligand>
</feature>
<protein>
    <recommendedName>
        <fullName evidence="4">Probable 6-oxopurine nucleoside phosphorylase</fullName>
        <ecNumber evidence="4">2.4.2.1</ecNumber>
    </recommendedName>
    <alternativeName>
        <fullName evidence="4">Purine nucleoside phosphorylase</fullName>
        <shortName evidence="4">PNP</shortName>
    </alternativeName>
</protein>
<dbReference type="EC" id="2.4.2.1" evidence="4"/>
<dbReference type="InterPro" id="IPR010044">
    <property type="entry name" value="MTAP"/>
</dbReference>
<dbReference type="HAMAP" id="MF_01963">
    <property type="entry name" value="MTAP"/>
    <property type="match status" value="1"/>
</dbReference>
<dbReference type="OrthoDB" id="1523230at2"/>
<feature type="binding site" evidence="4">
    <location>
        <position position="183"/>
    </location>
    <ligand>
        <name>substrate</name>
    </ligand>
</feature>
<evidence type="ECO:0000256" key="3">
    <source>
        <dbReference type="ARBA" id="ARBA00022726"/>
    </source>
</evidence>
<accession>D5X8M9</accession>
<comment type="caution">
    <text evidence="4">Lacks conserved residue(s) required for the propagation of feature annotation.</text>
</comment>
<gene>
    <name evidence="6" type="ordered locus">TherJR_2060</name>
</gene>
<dbReference type="PANTHER" id="PTHR42679:SF2">
    <property type="entry name" value="S-METHYL-5'-THIOADENOSINE PHOSPHORYLASE"/>
    <property type="match status" value="1"/>
</dbReference>
<dbReference type="PANTHER" id="PTHR42679">
    <property type="entry name" value="S-METHYL-5'-THIOADENOSINE PHOSPHORYLASE"/>
    <property type="match status" value="1"/>
</dbReference>
<dbReference type="GO" id="GO:0006166">
    <property type="term" value="P:purine ribonucleoside salvage"/>
    <property type="evidence" value="ECO:0007669"/>
    <property type="project" value="UniProtKB-UniRule"/>
</dbReference>
<dbReference type="RefSeq" id="WP_013120909.1">
    <property type="nucleotide sequence ID" value="NC_014152.1"/>
</dbReference>
<evidence type="ECO:0000259" key="5">
    <source>
        <dbReference type="Pfam" id="PF01048"/>
    </source>
</evidence>
<dbReference type="GO" id="GO:0019509">
    <property type="term" value="P:L-methionine salvage from methylthioadenosine"/>
    <property type="evidence" value="ECO:0007669"/>
    <property type="project" value="TreeGrafter"/>
</dbReference>
<dbReference type="InterPro" id="IPR035994">
    <property type="entry name" value="Nucleoside_phosphorylase_sf"/>
</dbReference>
<evidence type="ECO:0000256" key="2">
    <source>
        <dbReference type="ARBA" id="ARBA00022679"/>
    </source>
</evidence>
<dbReference type="AlphaFoldDB" id="D5X8M9"/>
<organism evidence="6 7">
    <name type="scientific">Thermincola potens (strain JR)</name>
    <dbReference type="NCBI Taxonomy" id="635013"/>
    <lineage>
        <taxon>Bacteria</taxon>
        <taxon>Bacillati</taxon>
        <taxon>Bacillota</taxon>
        <taxon>Clostridia</taxon>
        <taxon>Eubacteriales</taxon>
        <taxon>Thermincolaceae</taxon>
        <taxon>Thermincola</taxon>
    </lineage>
</organism>
<dbReference type="UniPathway" id="UPA00606"/>
<sequence>MPRLAIIGGTGIYDPSMLNGLKEHKVVTEYGEIDVITGHCCGEDIVFMNRHGKGHALPPHRVNYRGNIMALKNLGVERILATAAVGSLNPEMGPGSFVLCDQFMDFTKSRPQTFYEDGQKGVVHIDMTEPYCAELRNTIYEAACSEDIPVIQGGTYVCTEGPRFETPAEIRMYRQLGGDLVGMTGVPEVVLAREAEICYATVAVVTNYAAGIAREPLTHAEVLVAMRESSERFRKLILAFVKRVPHKRNCLCQNALGELGTLGK</sequence>
<dbReference type="KEGG" id="tjr:TherJR_2060"/>
<evidence type="ECO:0000313" key="7">
    <source>
        <dbReference type="Proteomes" id="UP000002377"/>
    </source>
</evidence>
<comment type="miscellaneous">
    <text evidence="4">Although this enzyme belongs to the family of MTA phosphorylases based on sequence homology, it has been shown that conserved amino acid substitutions in the substrate binding pocket convert the substrate specificity of this enzyme from 6-aminopurines to 6-oxopurines.</text>
</comment>
<comment type="similarity">
    <text evidence="4">Belongs to the PNP/MTAP phosphorylase family. MTAP subfamily.</text>
</comment>
<keyword evidence="2 4" id="KW-0808">Transferase</keyword>
<feature type="binding site" evidence="4">
    <location>
        <position position="184"/>
    </location>
    <ligand>
        <name>phosphate</name>
        <dbReference type="ChEBI" id="CHEBI:43474"/>
    </ligand>
</feature>
<dbReference type="EMBL" id="CP002028">
    <property type="protein sequence ID" value="ADG82905.1"/>
    <property type="molecule type" value="Genomic_DNA"/>
</dbReference>
<dbReference type="GO" id="GO:0005829">
    <property type="term" value="C:cytosol"/>
    <property type="evidence" value="ECO:0007669"/>
    <property type="project" value="TreeGrafter"/>
</dbReference>
<dbReference type="STRING" id="635013.TherJR_2060"/>
<comment type="function">
    <text evidence="4">Purine nucleoside phosphorylase which is highly specific for 6-oxopurine nucleosides. Cleaves guanosine or inosine to respective bases and sugar-1-phosphate molecules. Involved in purine salvage.</text>
</comment>
<evidence type="ECO:0000256" key="1">
    <source>
        <dbReference type="ARBA" id="ARBA00022676"/>
    </source>
</evidence>
<feature type="binding site" evidence="4">
    <location>
        <begin position="207"/>
        <end position="209"/>
    </location>
    <ligand>
        <name>substrate</name>
    </ligand>
</feature>
<dbReference type="FunFam" id="3.40.50.1580:FF:000012">
    <property type="entry name" value="Probable 6-oxopurine nucleoside phosphorylase"/>
    <property type="match status" value="1"/>
</dbReference>
<dbReference type="Gene3D" id="3.40.50.1580">
    <property type="entry name" value="Nucleoside phosphorylase domain"/>
    <property type="match status" value="1"/>
</dbReference>
<dbReference type="Proteomes" id="UP000002377">
    <property type="component" value="Chromosome"/>
</dbReference>
<dbReference type="HOGENOM" id="CLU_054456_0_2_9"/>
<keyword evidence="1 4" id="KW-0328">Glycosyltransferase</keyword>
<dbReference type="NCBIfam" id="NF006599">
    <property type="entry name" value="PRK09136.1"/>
    <property type="match status" value="1"/>
</dbReference>
<evidence type="ECO:0000256" key="4">
    <source>
        <dbReference type="HAMAP-Rule" id="MF_01963"/>
    </source>
</evidence>
<dbReference type="NCBIfam" id="TIGR01694">
    <property type="entry name" value="MTAP"/>
    <property type="match status" value="1"/>
</dbReference>
<comment type="subunit">
    <text evidence="4">Homohexamer. Dimer of a homotrimer.</text>
</comment>
<comment type="catalytic activity">
    <reaction evidence="4">
        <text>a purine D-ribonucleoside + phosphate = a purine nucleobase + alpha-D-ribose 1-phosphate</text>
        <dbReference type="Rhea" id="RHEA:19805"/>
        <dbReference type="ChEBI" id="CHEBI:26386"/>
        <dbReference type="ChEBI" id="CHEBI:43474"/>
        <dbReference type="ChEBI" id="CHEBI:57720"/>
        <dbReference type="ChEBI" id="CHEBI:142355"/>
        <dbReference type="EC" id="2.4.2.1"/>
    </reaction>
</comment>
<evidence type="ECO:0000313" key="6">
    <source>
        <dbReference type="EMBL" id="ADG82905.1"/>
    </source>
</evidence>
<dbReference type="CDD" id="cd09010">
    <property type="entry name" value="MTAP_SsMTAPII_like_MTIP"/>
    <property type="match status" value="1"/>
</dbReference>
<feature type="binding site" evidence="4">
    <location>
        <position position="10"/>
    </location>
    <ligand>
        <name>phosphate</name>
        <dbReference type="ChEBI" id="CHEBI:43474"/>
    </ligand>
</feature>
<dbReference type="SUPFAM" id="SSF53167">
    <property type="entry name" value="Purine and uridine phosphorylases"/>
    <property type="match status" value="1"/>
</dbReference>
<reference evidence="6 7" key="1">
    <citation type="submission" date="2010-05" db="EMBL/GenBank/DDBJ databases">
        <title>Complete sequence of Thermincola sp. JR.</title>
        <authorList>
            <consortium name="US DOE Joint Genome Institute"/>
            <person name="Lucas S."/>
            <person name="Copeland A."/>
            <person name="Lapidus A."/>
            <person name="Cheng J.-F."/>
            <person name="Bruce D."/>
            <person name="Goodwin L."/>
            <person name="Pitluck S."/>
            <person name="Chertkov O."/>
            <person name="Detter J.C."/>
            <person name="Han C."/>
            <person name="Tapia R."/>
            <person name="Land M."/>
            <person name="Hauser L."/>
            <person name="Kyrpides N."/>
            <person name="Mikhailova N."/>
            <person name="Hazen T.C."/>
            <person name="Woyke T."/>
        </authorList>
    </citation>
    <scope>NUCLEOTIDE SEQUENCE [LARGE SCALE GENOMIC DNA]</scope>
    <source>
        <strain evidence="6 7">JR</strain>
    </source>
</reference>
<dbReference type="InterPro" id="IPR000845">
    <property type="entry name" value="Nucleoside_phosphorylase_d"/>
</dbReference>
<feature type="site" description="Important for substrate specificity" evidence="4">
    <location>
        <position position="165"/>
    </location>
</feature>
<feature type="site" description="Important for substrate specificity" evidence="4">
    <location>
        <position position="219"/>
    </location>
</feature>
<name>D5X8M9_THEPJ</name>
<keyword evidence="3 4" id="KW-0660">Purine salvage</keyword>
<dbReference type="eggNOG" id="COG0005">
    <property type="taxonomic scope" value="Bacteria"/>
</dbReference>